<organism evidence="5 6">
    <name type="scientific">Klebsormidium nitens</name>
    <name type="common">Green alga</name>
    <name type="synonym">Ulothrix nitens</name>
    <dbReference type="NCBI Taxonomy" id="105231"/>
    <lineage>
        <taxon>Eukaryota</taxon>
        <taxon>Viridiplantae</taxon>
        <taxon>Streptophyta</taxon>
        <taxon>Klebsormidiophyceae</taxon>
        <taxon>Klebsormidiales</taxon>
        <taxon>Klebsormidiaceae</taxon>
        <taxon>Klebsormidium</taxon>
    </lineage>
</organism>
<reference evidence="5 6" key="1">
    <citation type="journal article" date="2014" name="Nat. Commun.">
        <title>Klebsormidium flaccidum genome reveals primary factors for plant terrestrial adaptation.</title>
        <authorList>
            <person name="Hori K."/>
            <person name="Maruyama F."/>
            <person name="Fujisawa T."/>
            <person name="Togashi T."/>
            <person name="Yamamoto N."/>
            <person name="Seo M."/>
            <person name="Sato S."/>
            <person name="Yamada T."/>
            <person name="Mori H."/>
            <person name="Tajima N."/>
            <person name="Moriyama T."/>
            <person name="Ikeuchi M."/>
            <person name="Watanabe M."/>
            <person name="Wada H."/>
            <person name="Kobayashi K."/>
            <person name="Saito M."/>
            <person name="Masuda T."/>
            <person name="Sasaki-Sekimoto Y."/>
            <person name="Mashiguchi K."/>
            <person name="Awai K."/>
            <person name="Shimojima M."/>
            <person name="Masuda S."/>
            <person name="Iwai M."/>
            <person name="Nobusawa T."/>
            <person name="Narise T."/>
            <person name="Kondo S."/>
            <person name="Saito H."/>
            <person name="Sato R."/>
            <person name="Murakawa M."/>
            <person name="Ihara Y."/>
            <person name="Oshima-Yamada Y."/>
            <person name="Ohtaka K."/>
            <person name="Satoh M."/>
            <person name="Sonobe K."/>
            <person name="Ishii M."/>
            <person name="Ohtani R."/>
            <person name="Kanamori-Sato M."/>
            <person name="Honoki R."/>
            <person name="Miyazaki D."/>
            <person name="Mochizuki H."/>
            <person name="Umetsu J."/>
            <person name="Higashi K."/>
            <person name="Shibata D."/>
            <person name="Kamiya Y."/>
            <person name="Sato N."/>
            <person name="Nakamura Y."/>
            <person name="Tabata S."/>
            <person name="Ida S."/>
            <person name="Kurokawa K."/>
            <person name="Ohta H."/>
        </authorList>
    </citation>
    <scope>NUCLEOTIDE SEQUENCE [LARGE SCALE GENOMIC DNA]</scope>
    <source>
        <strain evidence="5 6">NIES-2285</strain>
    </source>
</reference>
<dbReference type="PANTHER" id="PTHR10514">
    <property type="entry name" value="ANGIOTENSIN-CONVERTING ENZYME"/>
    <property type="match status" value="1"/>
</dbReference>
<proteinExistence type="inferred from homology"/>
<dbReference type="SUPFAM" id="SSF55486">
    <property type="entry name" value="Metalloproteases ('zincins'), catalytic domain"/>
    <property type="match status" value="1"/>
</dbReference>
<dbReference type="EMBL" id="DF237091">
    <property type="protein sequence ID" value="GAQ83278.1"/>
    <property type="molecule type" value="Genomic_DNA"/>
</dbReference>
<keyword evidence="4" id="KW-0325">Glycoprotein</keyword>
<sequence>MAGARQVSILLTTLEQELKPLIIQASRAWWDASTSGQDSDFAAKEQAQNALDFALSNKQRFGDLKEVKEALGKGTPLERRQVEVLYLMHLEKQVDGETLKRLNDLSNRVEKAFNTFRPVVGGREVTENAVRDLLRESKDEALRKEAWEASKGVGKVVEKELLELVKLRNKAAKGLGFADYHAMQLSVGEQSQEQVLQIFNELDALTRPLFASLKAEIDEALASSYGIPPEALRPWHYHDLFFQEVPAVFGGDTAGPYSRLDIVGMCSRFYASIGLPIDDVIERSDLYERPGKSPHAFCTDIDRSGDVRVLGNVQPGEYWTNTMLHELGHSVYSSRNMPPGLPFFLRVESHTLTTEGVAMLFEKFGRKAAWLKAMGVEVAGEKEFDAAQTRATRAHLLIFSRWYQVMFRFEKALYGNPDANLNSLWWDLVEEYQGITRPSGRDAPDYASKIHIPVAPCYYHNYMLGELFASQVHDTVAREVQKVVPGEAIYVGDKAIGRFFRDRVFAPGKSLAWDELSEHITGKRLNAAAFAAAIA</sequence>
<dbReference type="GO" id="GO:0008237">
    <property type="term" value="F:metallopeptidase activity"/>
    <property type="evidence" value="ECO:0007669"/>
    <property type="project" value="InterPro"/>
</dbReference>
<keyword evidence="3" id="KW-1015">Disulfide bond</keyword>
<dbReference type="GO" id="GO:0016020">
    <property type="term" value="C:membrane"/>
    <property type="evidence" value="ECO:0007669"/>
    <property type="project" value="InterPro"/>
</dbReference>
<evidence type="ECO:0000313" key="5">
    <source>
        <dbReference type="EMBL" id="GAQ83278.1"/>
    </source>
</evidence>
<dbReference type="GO" id="GO:0008241">
    <property type="term" value="F:peptidyl-dipeptidase activity"/>
    <property type="evidence" value="ECO:0007669"/>
    <property type="project" value="InterPro"/>
</dbReference>
<dbReference type="Pfam" id="PF01401">
    <property type="entry name" value="Peptidase_M2"/>
    <property type="match status" value="2"/>
</dbReference>
<evidence type="ECO:0000256" key="1">
    <source>
        <dbReference type="ARBA" id="ARBA00008139"/>
    </source>
</evidence>
<dbReference type="Proteomes" id="UP000054558">
    <property type="component" value="Unassembled WGS sequence"/>
</dbReference>
<comment type="similarity">
    <text evidence="1">Belongs to the peptidase M2 family.</text>
</comment>
<dbReference type="PANTHER" id="PTHR10514:SF27">
    <property type="entry name" value="ANGIOTENSIN-CONVERTING ENZYME"/>
    <property type="match status" value="1"/>
</dbReference>
<protein>
    <submittedName>
        <fullName evidence="5">Peptidase m3a and m3b thimet/oligopeptidase F</fullName>
    </submittedName>
</protein>
<evidence type="ECO:0000256" key="4">
    <source>
        <dbReference type="ARBA" id="ARBA00023180"/>
    </source>
</evidence>
<name>A0A1Y1I578_KLENI</name>
<dbReference type="AlphaFoldDB" id="A0A1Y1I578"/>
<keyword evidence="6" id="KW-1185">Reference proteome</keyword>
<gene>
    <name evidence="5" type="ORF">KFL_001420030</name>
</gene>
<dbReference type="InterPro" id="IPR001548">
    <property type="entry name" value="Peptidase_M2"/>
</dbReference>
<dbReference type="OrthoDB" id="534666at2759"/>
<dbReference type="GO" id="GO:0006508">
    <property type="term" value="P:proteolysis"/>
    <property type="evidence" value="ECO:0007669"/>
    <property type="project" value="InterPro"/>
</dbReference>
<dbReference type="OMA" id="NYFDYKV"/>
<evidence type="ECO:0000313" key="6">
    <source>
        <dbReference type="Proteomes" id="UP000054558"/>
    </source>
</evidence>
<accession>A0A1Y1I578</accession>
<evidence type="ECO:0000256" key="2">
    <source>
        <dbReference type="ARBA" id="ARBA00022729"/>
    </source>
</evidence>
<dbReference type="Gene3D" id="1.10.1370.30">
    <property type="match status" value="1"/>
</dbReference>
<evidence type="ECO:0000256" key="3">
    <source>
        <dbReference type="ARBA" id="ARBA00023157"/>
    </source>
</evidence>
<dbReference type="STRING" id="105231.A0A1Y1I578"/>
<keyword evidence="2" id="KW-0732">Signal</keyword>